<dbReference type="RefSeq" id="WP_271191490.1">
    <property type="nucleotide sequence ID" value="NZ_CP115667.1"/>
</dbReference>
<accession>A0ABY7QT59</accession>
<dbReference type="PANTHER" id="PTHR47619:SF1">
    <property type="entry name" value="EXODEOXYRIBONUCLEASE WALJ"/>
    <property type="match status" value="1"/>
</dbReference>
<dbReference type="InterPro" id="IPR001279">
    <property type="entry name" value="Metallo-B-lactamas"/>
</dbReference>
<dbReference type="SMART" id="SM00849">
    <property type="entry name" value="Lactamase_B"/>
    <property type="match status" value="1"/>
</dbReference>
<dbReference type="SUPFAM" id="SSF56281">
    <property type="entry name" value="Metallo-hydrolase/oxidoreductase"/>
    <property type="match status" value="1"/>
</dbReference>
<protein>
    <submittedName>
        <fullName evidence="2">MBL fold metallo-hydrolase</fullName>
    </submittedName>
</protein>
<dbReference type="InterPro" id="IPR036866">
    <property type="entry name" value="RibonucZ/Hydroxyglut_hydro"/>
</dbReference>
<dbReference type="PANTHER" id="PTHR47619">
    <property type="entry name" value="METALLO-HYDROLASE YYCJ-RELATED"/>
    <property type="match status" value="1"/>
</dbReference>
<dbReference type="InterPro" id="IPR052533">
    <property type="entry name" value="WalJ/YycJ-like"/>
</dbReference>
<sequence>MQFCSLSSGSSGNCQFIEYKDTKILIDAGHSGKKITALLQEIGQDIRDIDAIFVSHEHVDHAKGVGVLAKKYGLKVFATMETIMSMEPITKPIAHHQVYAFENGKGFDFKDLHILPMRSFHDCTNGSMFVIDGDVKVSVATDTGHLSTEHLQHMAGSKLYYLEANHDLDMLMQGSYPWSLKTRIASTHGHLSNDSAAKVLEQLLTRQGEIVMLSHLSKDNNTDTLAIDTVRNHLLRASLHDGVDYTVEVSPRDSVKFHHLGR</sequence>
<reference evidence="2 3" key="1">
    <citation type="submission" date="2023-01" db="EMBL/GenBank/DDBJ databases">
        <authorList>
            <person name="Lee S.H."/>
            <person name="Jung H.S."/>
            <person name="Yun J.U."/>
        </authorList>
    </citation>
    <scope>NUCLEOTIDE SEQUENCE [LARGE SCALE GENOMIC DNA]</scope>
    <source>
        <strain evidence="2 3">CBA3646</strain>
    </source>
</reference>
<dbReference type="EMBL" id="CP115667">
    <property type="protein sequence ID" value="WBW49959.1"/>
    <property type="molecule type" value="Genomic_DNA"/>
</dbReference>
<evidence type="ECO:0000259" key="1">
    <source>
        <dbReference type="SMART" id="SM00849"/>
    </source>
</evidence>
<dbReference type="Proteomes" id="UP001210339">
    <property type="component" value="Chromosome"/>
</dbReference>
<evidence type="ECO:0000313" key="2">
    <source>
        <dbReference type="EMBL" id="WBW49959.1"/>
    </source>
</evidence>
<dbReference type="Gene3D" id="3.60.15.10">
    <property type="entry name" value="Ribonuclease Z/Hydroxyacylglutathione hydrolase-like"/>
    <property type="match status" value="1"/>
</dbReference>
<gene>
    <name evidence="2" type="ORF">O6R05_08130</name>
</gene>
<name>A0ABY7QT59_9FIRM</name>
<dbReference type="Pfam" id="PF12706">
    <property type="entry name" value="Lactamase_B_2"/>
    <property type="match status" value="1"/>
</dbReference>
<proteinExistence type="predicted"/>
<organism evidence="2 3">
    <name type="scientific">Peptoniphilus equinus</name>
    <dbReference type="NCBI Taxonomy" id="3016343"/>
    <lineage>
        <taxon>Bacteria</taxon>
        <taxon>Bacillati</taxon>
        <taxon>Bacillota</taxon>
        <taxon>Tissierellia</taxon>
        <taxon>Tissierellales</taxon>
        <taxon>Peptoniphilaceae</taxon>
        <taxon>Peptoniphilus</taxon>
    </lineage>
</organism>
<evidence type="ECO:0000313" key="3">
    <source>
        <dbReference type="Proteomes" id="UP001210339"/>
    </source>
</evidence>
<feature type="domain" description="Metallo-beta-lactamase" evidence="1">
    <location>
        <begin position="11"/>
        <end position="215"/>
    </location>
</feature>
<keyword evidence="3" id="KW-1185">Reference proteome</keyword>